<dbReference type="HOGENOM" id="CLU_1484753_0_0_1"/>
<dbReference type="AlphaFoldDB" id="A0EAS0"/>
<protein>
    <recommendedName>
        <fullName evidence="3">B box-type domain-containing protein</fullName>
    </recommendedName>
</protein>
<gene>
    <name evidence="1" type="ORF">GSPATT00025121001</name>
</gene>
<dbReference type="Proteomes" id="UP000000600">
    <property type="component" value="Unassembled WGS sequence"/>
</dbReference>
<accession>A0EAS0</accession>
<evidence type="ECO:0000313" key="1">
    <source>
        <dbReference type="EMBL" id="CAK92387.1"/>
    </source>
</evidence>
<dbReference type="RefSeq" id="XP_001459784.1">
    <property type="nucleotide sequence ID" value="XM_001459747.1"/>
</dbReference>
<keyword evidence="2" id="KW-1185">Reference proteome</keyword>
<organism evidence="1 2">
    <name type="scientific">Paramecium tetraurelia</name>
    <dbReference type="NCBI Taxonomy" id="5888"/>
    <lineage>
        <taxon>Eukaryota</taxon>
        <taxon>Sar</taxon>
        <taxon>Alveolata</taxon>
        <taxon>Ciliophora</taxon>
        <taxon>Intramacronucleata</taxon>
        <taxon>Oligohymenophorea</taxon>
        <taxon>Peniculida</taxon>
        <taxon>Parameciidae</taxon>
        <taxon>Paramecium</taxon>
    </lineage>
</organism>
<sequence>MYQCTHHPNCQVTTICIDSHQCNRKLCHICVYEHKSSKRPLPIELFQDRLTEKVNEYKLDDQQQQLTIKTILKSALSDIEERIRKLHQQVIDDINYTLDKIDQQDQQYIHLIYNNANPIESQNSDLDKLVDMLEGNTLSNWDAQKKSYQMKFTKALNWIVQEMNMYEQRFQVEMKNISSIDQ</sequence>
<dbReference type="EMBL" id="CT868667">
    <property type="protein sequence ID" value="CAK92387.1"/>
    <property type="molecule type" value="Genomic_DNA"/>
</dbReference>
<name>A0EAS0_PARTE</name>
<reference evidence="1 2" key="1">
    <citation type="journal article" date="2006" name="Nature">
        <title>Global trends of whole-genome duplications revealed by the ciliate Paramecium tetraurelia.</title>
        <authorList>
            <consortium name="Genoscope"/>
            <person name="Aury J.-M."/>
            <person name="Jaillon O."/>
            <person name="Duret L."/>
            <person name="Noel B."/>
            <person name="Jubin C."/>
            <person name="Porcel B.M."/>
            <person name="Segurens B."/>
            <person name="Daubin V."/>
            <person name="Anthouard V."/>
            <person name="Aiach N."/>
            <person name="Arnaiz O."/>
            <person name="Billaut A."/>
            <person name="Beisson J."/>
            <person name="Blanc I."/>
            <person name="Bouhouche K."/>
            <person name="Camara F."/>
            <person name="Duharcourt S."/>
            <person name="Guigo R."/>
            <person name="Gogendeau D."/>
            <person name="Katinka M."/>
            <person name="Keller A.-M."/>
            <person name="Kissmehl R."/>
            <person name="Klotz C."/>
            <person name="Koll F."/>
            <person name="Le Moue A."/>
            <person name="Lepere C."/>
            <person name="Malinsky S."/>
            <person name="Nowacki M."/>
            <person name="Nowak J.K."/>
            <person name="Plattner H."/>
            <person name="Poulain J."/>
            <person name="Ruiz F."/>
            <person name="Serrano V."/>
            <person name="Zagulski M."/>
            <person name="Dessen P."/>
            <person name="Betermier M."/>
            <person name="Weissenbach J."/>
            <person name="Scarpelli C."/>
            <person name="Schachter V."/>
            <person name="Sperling L."/>
            <person name="Meyer E."/>
            <person name="Cohen J."/>
            <person name="Wincker P."/>
        </authorList>
    </citation>
    <scope>NUCLEOTIDE SEQUENCE [LARGE SCALE GENOMIC DNA]</scope>
    <source>
        <strain evidence="1 2">Stock d4-2</strain>
    </source>
</reference>
<evidence type="ECO:0008006" key="3">
    <source>
        <dbReference type="Google" id="ProtNLM"/>
    </source>
</evidence>
<dbReference type="KEGG" id="ptm:GSPATT00025121001"/>
<dbReference type="GeneID" id="5045569"/>
<evidence type="ECO:0000313" key="2">
    <source>
        <dbReference type="Proteomes" id="UP000000600"/>
    </source>
</evidence>
<proteinExistence type="predicted"/>
<dbReference type="InParanoid" id="A0EAS0"/>